<keyword evidence="1" id="KW-0732">Signal</keyword>
<protein>
    <submittedName>
        <fullName evidence="2">Uncharacterized protein</fullName>
    </submittedName>
</protein>
<sequence>MLLILTLLAVFLSNTNAFFGFLFGHKNTTIVVMNEPDVNKTFAQLNWKWKKKLTWDAEIAKEALKEAKELYSGKADFVVRKKKWLNSNERNETTMAEKVEGAMVNKFRKAEMFRLHSWL</sequence>
<keyword evidence="3" id="KW-1185">Reference proteome</keyword>
<organism evidence="2 3">
    <name type="scientific">Trichostrongylus colubriformis</name>
    <name type="common">Black scour worm</name>
    <dbReference type="NCBI Taxonomy" id="6319"/>
    <lineage>
        <taxon>Eukaryota</taxon>
        <taxon>Metazoa</taxon>
        <taxon>Ecdysozoa</taxon>
        <taxon>Nematoda</taxon>
        <taxon>Chromadorea</taxon>
        <taxon>Rhabditida</taxon>
        <taxon>Rhabditina</taxon>
        <taxon>Rhabditomorpha</taxon>
        <taxon>Strongyloidea</taxon>
        <taxon>Trichostrongylidae</taxon>
        <taxon>Trichostrongylus</taxon>
    </lineage>
</organism>
<gene>
    <name evidence="2" type="ORF">GCK32_007267</name>
</gene>
<dbReference type="EMBL" id="WIXE01005378">
    <property type="protein sequence ID" value="KAK5982238.1"/>
    <property type="molecule type" value="Genomic_DNA"/>
</dbReference>
<comment type="caution">
    <text evidence="2">The sequence shown here is derived from an EMBL/GenBank/DDBJ whole genome shotgun (WGS) entry which is preliminary data.</text>
</comment>
<dbReference type="AlphaFoldDB" id="A0AAN8GCH0"/>
<feature type="signal peptide" evidence="1">
    <location>
        <begin position="1"/>
        <end position="17"/>
    </location>
</feature>
<evidence type="ECO:0000313" key="3">
    <source>
        <dbReference type="Proteomes" id="UP001331761"/>
    </source>
</evidence>
<dbReference type="Proteomes" id="UP001331761">
    <property type="component" value="Unassembled WGS sequence"/>
</dbReference>
<feature type="chain" id="PRO_5042885314" evidence="1">
    <location>
        <begin position="18"/>
        <end position="119"/>
    </location>
</feature>
<evidence type="ECO:0000313" key="2">
    <source>
        <dbReference type="EMBL" id="KAK5982238.1"/>
    </source>
</evidence>
<proteinExistence type="predicted"/>
<name>A0AAN8GCH0_TRICO</name>
<reference evidence="2 3" key="1">
    <citation type="submission" date="2019-10" db="EMBL/GenBank/DDBJ databases">
        <title>Assembly and Annotation for the nematode Trichostrongylus colubriformis.</title>
        <authorList>
            <person name="Martin J."/>
        </authorList>
    </citation>
    <scope>NUCLEOTIDE SEQUENCE [LARGE SCALE GENOMIC DNA]</scope>
    <source>
        <strain evidence="2">G859</strain>
        <tissue evidence="2">Whole worm</tissue>
    </source>
</reference>
<evidence type="ECO:0000256" key="1">
    <source>
        <dbReference type="SAM" id="SignalP"/>
    </source>
</evidence>
<accession>A0AAN8GCH0</accession>